<sequence length="388" mass="44221">ESQFVSDGFALEHAEPCSNFDLRIIFMYFEINYSSVRFAVMTIIDIQTTADNRKIRETFPQDPNMKCSECLRSESFAVQHFGQAGGGRRTWTINSLNQGHLLPAMIAELCNNMKPSTQFIQCGYIGLLYINIRCSFLIRLLKPNFRTAKRFTWENLMMSYGSPVRPGVILDSLTITGAKKPLNDGSGHKQPNMSYKAIKRRSFSTEAMLPTAGSAVGGNDRHSLISNNFTLAQCRLSFRVVEDVDEWLMGTERLAYATIFSPLSLIFCRSTKTFLDEVSCQLDRKWLYHRVVCPLSQIKLIEFFGTIKIDPRADGAKRRARLKAIIFQLFLACLFYWSRAYHRAVLIPPIFARIMFIICLNFILIGGNCPCPRPEWPTIIAVTIMIVK</sequence>
<gene>
    <name evidence="1" type="ORF">PACLA_8A045405</name>
</gene>
<organism evidence="1 2">
    <name type="scientific">Paramuricea clavata</name>
    <name type="common">Red gorgonian</name>
    <name type="synonym">Violescent sea-whip</name>
    <dbReference type="NCBI Taxonomy" id="317549"/>
    <lineage>
        <taxon>Eukaryota</taxon>
        <taxon>Metazoa</taxon>
        <taxon>Cnidaria</taxon>
        <taxon>Anthozoa</taxon>
        <taxon>Octocorallia</taxon>
        <taxon>Malacalcyonacea</taxon>
        <taxon>Plexauridae</taxon>
        <taxon>Paramuricea</taxon>
    </lineage>
</organism>
<reference evidence="1" key="1">
    <citation type="submission" date="2020-04" db="EMBL/GenBank/DDBJ databases">
        <authorList>
            <person name="Alioto T."/>
            <person name="Alioto T."/>
            <person name="Gomez Garrido J."/>
        </authorList>
    </citation>
    <scope>NUCLEOTIDE SEQUENCE</scope>
    <source>
        <strain evidence="1">A484AB</strain>
    </source>
</reference>
<comment type="caution">
    <text evidence="1">The sequence shown here is derived from an EMBL/GenBank/DDBJ whole genome shotgun (WGS) entry which is preliminary data.</text>
</comment>
<accession>A0A7D9DIL1</accession>
<dbReference type="Proteomes" id="UP001152795">
    <property type="component" value="Unassembled WGS sequence"/>
</dbReference>
<dbReference type="EMBL" id="CACRXK020001055">
    <property type="protein sequence ID" value="CAB3986673.1"/>
    <property type="molecule type" value="Genomic_DNA"/>
</dbReference>
<protein>
    <submittedName>
        <fullName evidence="1">Uncharacterized protein</fullName>
    </submittedName>
</protein>
<name>A0A7D9DIL1_PARCT</name>
<keyword evidence="2" id="KW-1185">Reference proteome</keyword>
<dbReference type="AlphaFoldDB" id="A0A7D9DIL1"/>
<proteinExistence type="predicted"/>
<evidence type="ECO:0000313" key="1">
    <source>
        <dbReference type="EMBL" id="CAB3986673.1"/>
    </source>
</evidence>
<feature type="non-terminal residue" evidence="1">
    <location>
        <position position="1"/>
    </location>
</feature>
<evidence type="ECO:0000313" key="2">
    <source>
        <dbReference type="Proteomes" id="UP001152795"/>
    </source>
</evidence>